<protein>
    <recommendedName>
        <fullName evidence="4">Lipoprotein</fullName>
    </recommendedName>
</protein>
<sequence>MRRMMLVAGALACLSLTACQGQVSQAEATPPPEKKKSLARPAAMYAGQEQILSVDSGSVEVSHAGGLNLKATGKTSSAGWGDPAFLPRIYAASPPDGVYEVDVIATKPTAPGAQVETPIEVSGYWGKYTDGRVKGVKFMTKTNELTVMVPPAGAAPGG</sequence>
<reference evidence="2 3" key="1">
    <citation type="journal article" date="2008" name="BMC Genomics">
        <title>Complete genome of Phenylobacterium zucineum - a novel facultative intracellular bacterium isolated from human erythroleukemia cell line K562.</title>
        <authorList>
            <person name="Luo Y."/>
            <person name="Xu X."/>
            <person name="Ding Z."/>
            <person name="Liu Z."/>
            <person name="Zhang B."/>
            <person name="Yan Z."/>
            <person name="Sun J."/>
            <person name="Hu S."/>
            <person name="Hu X."/>
        </authorList>
    </citation>
    <scope>NUCLEOTIDE SEQUENCE [LARGE SCALE GENOMIC DNA]</scope>
    <source>
        <strain evidence="2 3">HLK1</strain>
    </source>
</reference>
<accession>B4R8J3</accession>
<keyword evidence="1" id="KW-0732">Signal</keyword>
<dbReference type="AlphaFoldDB" id="B4R8J3"/>
<feature type="signal peptide" evidence="1">
    <location>
        <begin position="1"/>
        <end position="20"/>
    </location>
</feature>
<dbReference type="HOGENOM" id="CLU_1667758_0_0_5"/>
<name>B4R8J3_PHEZH</name>
<dbReference type="PROSITE" id="PS51257">
    <property type="entry name" value="PROKAR_LIPOPROTEIN"/>
    <property type="match status" value="1"/>
</dbReference>
<dbReference type="Proteomes" id="UP000001868">
    <property type="component" value="Chromosome"/>
</dbReference>
<dbReference type="OrthoDB" id="7210884at2"/>
<evidence type="ECO:0000313" key="3">
    <source>
        <dbReference type="Proteomes" id="UP000001868"/>
    </source>
</evidence>
<keyword evidence="3" id="KW-1185">Reference proteome</keyword>
<proteinExistence type="predicted"/>
<organism evidence="2 3">
    <name type="scientific">Phenylobacterium zucineum (strain HLK1)</name>
    <dbReference type="NCBI Taxonomy" id="450851"/>
    <lineage>
        <taxon>Bacteria</taxon>
        <taxon>Pseudomonadati</taxon>
        <taxon>Pseudomonadota</taxon>
        <taxon>Alphaproteobacteria</taxon>
        <taxon>Caulobacterales</taxon>
        <taxon>Caulobacteraceae</taxon>
        <taxon>Phenylobacterium</taxon>
    </lineage>
</organism>
<evidence type="ECO:0000256" key="1">
    <source>
        <dbReference type="SAM" id="SignalP"/>
    </source>
</evidence>
<feature type="chain" id="PRO_5002822356" description="Lipoprotein" evidence="1">
    <location>
        <begin position="21"/>
        <end position="158"/>
    </location>
</feature>
<dbReference type="EMBL" id="CP000747">
    <property type="protein sequence ID" value="ACG77620.1"/>
    <property type="molecule type" value="Genomic_DNA"/>
</dbReference>
<evidence type="ECO:0000313" key="2">
    <source>
        <dbReference type="EMBL" id="ACG77620.1"/>
    </source>
</evidence>
<evidence type="ECO:0008006" key="4">
    <source>
        <dbReference type="Google" id="ProtNLM"/>
    </source>
</evidence>
<dbReference type="RefSeq" id="WP_012521765.1">
    <property type="nucleotide sequence ID" value="NC_011144.1"/>
</dbReference>
<gene>
    <name evidence="2" type="ordered locus">PHZ_c1206</name>
</gene>
<dbReference type="KEGG" id="pzu:PHZ_c1206"/>